<keyword evidence="1" id="KW-0808">Transferase</keyword>
<reference evidence="7" key="1">
    <citation type="journal article" date="2019" name="Int. J. Syst. Evol. Microbiol.">
        <title>The Global Catalogue of Microorganisms (GCM) 10K type strain sequencing project: providing services to taxonomists for standard genome sequencing and annotation.</title>
        <authorList>
            <consortium name="The Broad Institute Genomics Platform"/>
            <consortium name="The Broad Institute Genome Sequencing Center for Infectious Disease"/>
            <person name="Wu L."/>
            <person name="Ma J."/>
        </authorList>
    </citation>
    <scope>NUCLEOTIDE SEQUENCE [LARGE SCALE GENOMIC DNA]</scope>
    <source>
        <strain evidence="7">JCM 14736</strain>
    </source>
</reference>
<dbReference type="Pfam" id="PF18085">
    <property type="entry name" value="Mak_N_cap"/>
    <property type="match status" value="1"/>
</dbReference>
<keyword evidence="2" id="KW-0547">Nucleotide-binding</keyword>
<evidence type="ECO:0000256" key="3">
    <source>
        <dbReference type="ARBA" id="ARBA00022777"/>
    </source>
</evidence>
<evidence type="ECO:0000313" key="7">
    <source>
        <dbReference type="Proteomes" id="UP001500851"/>
    </source>
</evidence>
<keyword evidence="4" id="KW-0067">ATP-binding</keyword>
<accession>A0ABP4Y3Z1</accession>
<keyword evidence="3" id="KW-0418">Kinase</keyword>
<dbReference type="RefSeq" id="WP_344033312.1">
    <property type="nucleotide sequence ID" value="NZ_BAAAOB010000005.1"/>
</dbReference>
<evidence type="ECO:0000313" key="6">
    <source>
        <dbReference type="EMBL" id="GAA1797928.1"/>
    </source>
</evidence>
<name>A0ABP4Y3Z1_9MICO</name>
<evidence type="ECO:0000256" key="1">
    <source>
        <dbReference type="ARBA" id="ARBA00022679"/>
    </source>
</evidence>
<dbReference type="EMBL" id="BAAAOB010000005">
    <property type="protein sequence ID" value="GAA1797928.1"/>
    <property type="molecule type" value="Genomic_DNA"/>
</dbReference>
<dbReference type="InterPro" id="IPR040999">
    <property type="entry name" value="Mak_N_cap"/>
</dbReference>
<evidence type="ECO:0000256" key="4">
    <source>
        <dbReference type="ARBA" id="ARBA00022840"/>
    </source>
</evidence>
<feature type="domain" description="Maltokinase N-terminal cap" evidence="5">
    <location>
        <begin position="20"/>
        <end position="106"/>
    </location>
</feature>
<organism evidence="6 7">
    <name type="scientific">Leucobacter iarius</name>
    <dbReference type="NCBI Taxonomy" id="333963"/>
    <lineage>
        <taxon>Bacteria</taxon>
        <taxon>Bacillati</taxon>
        <taxon>Actinomycetota</taxon>
        <taxon>Actinomycetes</taxon>
        <taxon>Micrococcales</taxon>
        <taxon>Microbacteriaceae</taxon>
        <taxon>Leucobacter</taxon>
    </lineage>
</organism>
<sequence length="214" mass="22685">MALMHETTLVPSKYELLAAWLPTQPWFHGDATKLERVGAYRLDDPAGEVGLEGHLFTAGDDTVYHVPLSYRGAPLEEAVEGGDAFLVGVMQHGVLGKRWASDAMGDPVFRSVIAEAMVHGGHEAAEFAQDAAGNVVERAVHTRIQGSGSSRDAVPDLADASVVDLGESSRAENGTAMLVLHRIAAPGREPGDAYALRVSWPGQSDPVVLATLLP</sequence>
<dbReference type="Proteomes" id="UP001500851">
    <property type="component" value="Unassembled WGS sequence"/>
</dbReference>
<gene>
    <name evidence="6" type="ORF">GCM10009768_28590</name>
</gene>
<comment type="caution">
    <text evidence="6">The sequence shown here is derived from an EMBL/GenBank/DDBJ whole genome shotgun (WGS) entry which is preliminary data.</text>
</comment>
<evidence type="ECO:0000256" key="2">
    <source>
        <dbReference type="ARBA" id="ARBA00022741"/>
    </source>
</evidence>
<evidence type="ECO:0000259" key="5">
    <source>
        <dbReference type="Pfam" id="PF18085"/>
    </source>
</evidence>
<protein>
    <recommendedName>
        <fullName evidence="5">Maltokinase N-terminal cap domain-containing protein</fullName>
    </recommendedName>
</protein>
<keyword evidence="7" id="KW-1185">Reference proteome</keyword>
<proteinExistence type="predicted"/>